<dbReference type="Pfam" id="PF13620">
    <property type="entry name" value="CarboxypepD_reg"/>
    <property type="match status" value="1"/>
</dbReference>
<organism evidence="9 10">
    <name type="scientific">Ekhidna lutea</name>
    <dbReference type="NCBI Taxonomy" id="447679"/>
    <lineage>
        <taxon>Bacteria</taxon>
        <taxon>Pseudomonadati</taxon>
        <taxon>Bacteroidota</taxon>
        <taxon>Cytophagia</taxon>
        <taxon>Cytophagales</taxon>
        <taxon>Reichenbachiellaceae</taxon>
        <taxon>Ekhidna</taxon>
    </lineage>
</organism>
<comment type="subcellular location">
    <subcellularLocation>
        <location evidence="1">Cell outer membrane</location>
        <topology evidence="1">Multi-pass membrane protein</topology>
    </subcellularLocation>
</comment>
<dbReference type="PANTHER" id="PTHR30069:SF46">
    <property type="entry name" value="OAR PROTEIN"/>
    <property type="match status" value="1"/>
</dbReference>
<protein>
    <submittedName>
        <fullName evidence="9">Carboxypeptidase regulatory-like domain-containing protein</fullName>
    </submittedName>
</protein>
<dbReference type="GO" id="GO:0004180">
    <property type="term" value="F:carboxypeptidase activity"/>
    <property type="evidence" value="ECO:0007669"/>
    <property type="project" value="UniProtKB-KW"/>
</dbReference>
<feature type="chain" id="PRO_5012218563" evidence="7">
    <location>
        <begin position="23"/>
        <end position="1070"/>
    </location>
</feature>
<gene>
    <name evidence="9" type="ORF">SAMN05421640_1877</name>
</gene>
<dbReference type="RefSeq" id="WP_089356987.1">
    <property type="nucleotide sequence ID" value="NZ_FZPD01000003.1"/>
</dbReference>
<evidence type="ECO:0000313" key="9">
    <source>
        <dbReference type="EMBL" id="SNS98192.1"/>
    </source>
</evidence>
<evidence type="ECO:0000256" key="5">
    <source>
        <dbReference type="ARBA" id="ARBA00023136"/>
    </source>
</evidence>
<accession>A0A239IXS8</accession>
<evidence type="ECO:0000256" key="2">
    <source>
        <dbReference type="ARBA" id="ARBA00022448"/>
    </source>
</evidence>
<dbReference type="GO" id="GO:0015344">
    <property type="term" value="F:siderophore uptake transmembrane transporter activity"/>
    <property type="evidence" value="ECO:0007669"/>
    <property type="project" value="TreeGrafter"/>
</dbReference>
<dbReference type="GO" id="GO:0044718">
    <property type="term" value="P:siderophore transmembrane transport"/>
    <property type="evidence" value="ECO:0007669"/>
    <property type="project" value="TreeGrafter"/>
</dbReference>
<evidence type="ECO:0000256" key="6">
    <source>
        <dbReference type="ARBA" id="ARBA00023237"/>
    </source>
</evidence>
<evidence type="ECO:0000313" key="10">
    <source>
        <dbReference type="Proteomes" id="UP000198393"/>
    </source>
</evidence>
<keyword evidence="9" id="KW-0645">Protease</keyword>
<evidence type="ECO:0000256" key="7">
    <source>
        <dbReference type="SAM" id="SignalP"/>
    </source>
</evidence>
<keyword evidence="7" id="KW-0732">Signal</keyword>
<dbReference type="GO" id="GO:0009279">
    <property type="term" value="C:cell outer membrane"/>
    <property type="evidence" value="ECO:0007669"/>
    <property type="project" value="UniProtKB-SubCell"/>
</dbReference>
<reference evidence="9 10" key="1">
    <citation type="submission" date="2017-06" db="EMBL/GenBank/DDBJ databases">
        <authorList>
            <person name="Kim H.J."/>
            <person name="Triplett B.A."/>
        </authorList>
    </citation>
    <scope>NUCLEOTIDE SEQUENCE [LARGE SCALE GENOMIC DNA]</scope>
    <source>
        <strain evidence="9 10">DSM 19307</strain>
    </source>
</reference>
<dbReference type="Proteomes" id="UP000198393">
    <property type="component" value="Unassembled WGS sequence"/>
</dbReference>
<keyword evidence="2" id="KW-0813">Transport</keyword>
<dbReference type="InterPro" id="IPR036942">
    <property type="entry name" value="Beta-barrel_TonB_sf"/>
</dbReference>
<proteinExistence type="predicted"/>
<dbReference type="InterPro" id="IPR039426">
    <property type="entry name" value="TonB-dep_rcpt-like"/>
</dbReference>
<evidence type="ECO:0000256" key="4">
    <source>
        <dbReference type="ARBA" id="ARBA00022692"/>
    </source>
</evidence>
<dbReference type="SUPFAM" id="SSF56935">
    <property type="entry name" value="Porins"/>
    <property type="match status" value="1"/>
</dbReference>
<evidence type="ECO:0000259" key="8">
    <source>
        <dbReference type="Pfam" id="PF25183"/>
    </source>
</evidence>
<dbReference type="PANTHER" id="PTHR30069">
    <property type="entry name" value="TONB-DEPENDENT OUTER MEMBRANE RECEPTOR"/>
    <property type="match status" value="1"/>
</dbReference>
<evidence type="ECO:0000256" key="3">
    <source>
        <dbReference type="ARBA" id="ARBA00022452"/>
    </source>
</evidence>
<dbReference type="AlphaFoldDB" id="A0A239IXS8"/>
<name>A0A239IXS8_EKHLU</name>
<evidence type="ECO:0000256" key="1">
    <source>
        <dbReference type="ARBA" id="ARBA00004571"/>
    </source>
</evidence>
<dbReference type="Pfam" id="PF25183">
    <property type="entry name" value="OMP_b-brl_4"/>
    <property type="match status" value="1"/>
</dbReference>
<dbReference type="SUPFAM" id="SSF49464">
    <property type="entry name" value="Carboxypeptidase regulatory domain-like"/>
    <property type="match status" value="1"/>
</dbReference>
<keyword evidence="4" id="KW-0812">Transmembrane</keyword>
<keyword evidence="5" id="KW-0472">Membrane</keyword>
<keyword evidence="3" id="KW-1134">Transmembrane beta strand</keyword>
<dbReference type="InterPro" id="IPR057601">
    <property type="entry name" value="Oar-like_b-barrel"/>
</dbReference>
<dbReference type="Gene3D" id="2.60.40.1120">
    <property type="entry name" value="Carboxypeptidase-like, regulatory domain"/>
    <property type="match status" value="1"/>
</dbReference>
<keyword evidence="9" id="KW-0378">Hydrolase</keyword>
<dbReference type="OrthoDB" id="9768147at2"/>
<dbReference type="EMBL" id="FZPD01000003">
    <property type="protein sequence ID" value="SNS98192.1"/>
    <property type="molecule type" value="Genomic_DNA"/>
</dbReference>
<keyword evidence="9" id="KW-0121">Carboxypeptidase</keyword>
<keyword evidence="10" id="KW-1185">Reference proteome</keyword>
<dbReference type="Gene3D" id="2.40.170.20">
    <property type="entry name" value="TonB-dependent receptor, beta-barrel domain"/>
    <property type="match status" value="1"/>
</dbReference>
<keyword evidence="6" id="KW-0998">Cell outer membrane</keyword>
<feature type="domain" description="TonB-dependent transporter Oar-like beta-barrel" evidence="8">
    <location>
        <begin position="236"/>
        <end position="698"/>
    </location>
</feature>
<feature type="signal peptide" evidence="7">
    <location>
        <begin position="1"/>
        <end position="22"/>
    </location>
</feature>
<sequence>MKFYSKLLICLGLACFSLTGFGQGVTTSTITGEVKDSDGEPLIGVTVLVKHRPTGTQTGTITNASGRFTAPNLRVGGPYEVTLSYVGFESFTVDNIFLKLGSNYEIDATLSEQATELSDVVVTAGGIFNSDRTGESQAFDNEQIRKMPTITRSAGDIYRLSPSSDGNSFAGRNDQYNNFSLDGSIFNNPFGLDAATPGGQTDAQPISLDAIEQIQVSVAPFDVTQSGFTGASVNAVTKSGTNDIKGTVFGFYRSDALTGSKVEGEKVFVPELTQLQTGFSLGGPVIKDKLFFFINTELERRDDLGSSFLPNTGTGAINESRIPESDLIAVQSALRSIGYDPGAYSGFIHETNNHKGIIKLDWNINSNHTLVATYNFLDASKQKPAHPSALGRRGPDATTLQFQNSGYQINNIIHSGLIELRSLFGNKFSNKFQVGYTKFDDSREPFSSPFPVVNINQFGVRGIVAGHEPFSINNRLDQDVLQITNNFDMYLGDHTITIGTSLEKFSFDNSFNLGVYEPFEIPGVTPPYNGNVDYYPGGSFGGGFASVQAFLDFVNTNNSDGISQLENIANFSQSVFDANNANDTWALAETNVGQWAFYVQDRFAVNSRLNLTIGLRMDLPLYFDTSEKIQENIDRSCCYDPSIVYTDEDGNPVTFDHTELPKQTPLWSPRVGFNWDVKGNKEIQVRGGTGLFTGRLPFVWIGNQVANPNSFFYNMTARDFKFPQVWRSSLGVDKNYNGGWVTSLDLAYTNDVNAMMVRNYGLGGSPQGTLNAPGDDRRIYTNGQKINNAYIFTNTDKGRSFNASFEVKRNWENGLYTSIAYNYLDAKDVTSIEAEITSDAFDRNPALGDVNQTVLAPSIYGNKHRIVGNLNKYFNYSEKWGTTISMFFEYAQGGRFSYTYAGDINNDGAFSFGNDLIYIPTDSQVDAMNFAATVNPVDGTTVSAAQQQAALKAYIAQDDYLSENRGSYAGRNAALSPWYSRWDLRILQDYNLNNGDQIQFSVDILNVGNLVSSDWGVRQFPTNTQVIGASTDASTGDVTYTFDPNLRETFTPDTGLLSRWQVQFGLRYSF</sequence>
<dbReference type="InterPro" id="IPR008969">
    <property type="entry name" value="CarboxyPept-like_regulatory"/>
</dbReference>